<dbReference type="GO" id="GO:0000932">
    <property type="term" value="C:P-body"/>
    <property type="evidence" value="ECO:0007669"/>
    <property type="project" value="UniProtKB-SubCell"/>
</dbReference>
<feature type="region of interest" description="Disordered" evidence="7">
    <location>
        <begin position="1"/>
        <end position="55"/>
    </location>
</feature>
<dbReference type="InterPro" id="IPR044938">
    <property type="entry name" value="EDC4_C_sf"/>
</dbReference>
<evidence type="ECO:0000313" key="10">
    <source>
        <dbReference type="EMBL" id="CAI2170487.1"/>
    </source>
</evidence>
<dbReference type="OrthoDB" id="21128at2759"/>
<evidence type="ECO:0000256" key="2">
    <source>
        <dbReference type="ARBA" id="ARBA00009639"/>
    </source>
</evidence>
<dbReference type="InterPro" id="IPR049404">
    <property type="entry name" value="EDC4_C"/>
</dbReference>
<feature type="domain" description="Enhancer of mRNA-decapping protein 4 WD40 repeat region" evidence="8">
    <location>
        <begin position="345"/>
        <end position="612"/>
    </location>
</feature>
<comment type="caution">
    <text evidence="10">The sequence shown here is derived from an EMBL/GenBank/DDBJ whole genome shotgun (WGS) entry which is preliminary data.</text>
</comment>
<feature type="compositionally biased region" description="Polar residues" evidence="7">
    <location>
        <begin position="260"/>
        <end position="273"/>
    </location>
</feature>
<name>A0A9W4WLB2_9GLOM</name>
<proteinExistence type="inferred from homology"/>
<dbReference type="InterPro" id="IPR045152">
    <property type="entry name" value="EDC4-like"/>
</dbReference>
<comment type="similarity">
    <text evidence="2">Belongs to the WD repeat EDC4 family.</text>
</comment>
<evidence type="ECO:0000256" key="7">
    <source>
        <dbReference type="SAM" id="MobiDB-lite"/>
    </source>
</evidence>
<evidence type="ECO:0000259" key="8">
    <source>
        <dbReference type="Pfam" id="PF16529"/>
    </source>
</evidence>
<organism evidence="10 11">
    <name type="scientific">Funneliformis geosporum</name>
    <dbReference type="NCBI Taxonomy" id="1117311"/>
    <lineage>
        <taxon>Eukaryota</taxon>
        <taxon>Fungi</taxon>
        <taxon>Fungi incertae sedis</taxon>
        <taxon>Mucoromycota</taxon>
        <taxon>Glomeromycotina</taxon>
        <taxon>Glomeromycetes</taxon>
        <taxon>Glomerales</taxon>
        <taxon>Glomeraceae</taxon>
        <taxon>Funneliformis</taxon>
    </lineage>
</organism>
<feature type="region of interest" description="Disordered" evidence="7">
    <location>
        <begin position="96"/>
        <end position="137"/>
    </location>
</feature>
<dbReference type="InterPro" id="IPR036322">
    <property type="entry name" value="WD40_repeat_dom_sf"/>
</dbReference>
<feature type="compositionally biased region" description="Polar residues" evidence="7">
    <location>
        <begin position="821"/>
        <end position="834"/>
    </location>
</feature>
<feature type="compositionally biased region" description="Low complexity" evidence="7">
    <location>
        <begin position="220"/>
        <end position="235"/>
    </location>
</feature>
<feature type="region of interest" description="Disordered" evidence="7">
    <location>
        <begin position="865"/>
        <end position="965"/>
    </location>
</feature>
<keyword evidence="3" id="KW-0963">Cytoplasm</keyword>
<dbReference type="InterPro" id="IPR032401">
    <property type="entry name" value="EDC4_WD40"/>
</dbReference>
<dbReference type="Pfam" id="PF16529">
    <property type="entry name" value="Ge1_WD40"/>
    <property type="match status" value="1"/>
</dbReference>
<sequence>MDMDPSATLLSLLHKNQNSPSETTTAVQRSPPTSSYPSQPTPPPIQSSPNPMQIFSITAPYPQPLAYNPTLSSQSQMSPIPLTTFFQSLTPGSITSPSQLTSISAGSVTPQPQPGLISFGGENEATTPSGTSDPTLLNIDKASTESLKLALFGRQSSTSLDESQQENENQYEVDTLFPQDENPSEVEATYNEESAEVEKELPSEAEVDYNKISTFESIGPTTSSPSTNQSPPTTNKSMFTYTNPFDILKKSPPPSPSQSVNTSQWNVQSTSTSQKKREPRHTEPFLSELSAWNIRANLSAQAISSVPDGVKLPRGILLYDTGKKNENVLSRKDLELTTITLVPSELEYRAGKSIAVNGLYICYAVKGGKIRVISTLYGSKTLLRNHDKYILDMCIQDVLSDEFIDDELETQLLLAVGIDSKITVWELFEPPPEQDVEIPFKILLEINSNESPDELKSPRYHRAVWHPKIRNVFAVATDTNDVLIIDINKILEGEEERSLKESDISGKILKSQMLDKPINDLAFSPDGTILATASDDSVIFWELDFENDVGINPVNRIILDGQQVSSILFIDGGQSSLKFRYVILGTERNTILHLYDVESSGYIQSINFLPPPERRAPLSKSYRKEEAMFNCVSFDQESGTLFIANSARISIFALHLHFPLKKSEQLDPYNQALFGATSQNHIEYESMSSGDVPNSSDVVQFDYMIEFPVSQLIGSFVIVPDTNSSQGVSLYCIQSKAVQQYNISKYLILPPNFDACPEYLSSNSEIVQLSTANDANIEKDIVKSTTTIEIPNTRDEYSSETTALVTESEDIALSEKYAGQEPSTSNTIESTMNSDEIESKSQENQKISSIKLSGPIVNGTIAKLKEKKKAAHPPSSVQNNDLSSDSEKTSRRKESRRGMERDKDSGNENANYTLETTSKAAGKKAVDGISKNNGKIGSGAGEKSKKAESQEGQSAIPSAGISPAQMQTITKEIRKMEDNVTNKLGRMFSKELEKQFQKIEEERVAHQAAETSRQETILKVVSQTLSTNTSKLLESTIRNEIQNSVLPNLSKMVTSAVDKHAHRGMVDAVNKAVSDNVPRVLAKAPVIESIAKGVSKSIRPVIEETFRENFTSVLIPSYQKATNAMFEQITTTFEAGLQDIAHKSAQSASFTNSQSTDQNVLARLQASIEHLTLTVQQLQLQANVNNANAGGNIRQISLTINQTLQHERARSLSGELKRILIPQGATSTPAPSMSHQEIYNYTPSVRAAASQPLLSQPVILSLIHHLSLELNKFSELKRAWIEEAVIKLNPKDHIIREHCERILPLVKQRLEEHYYQIATQDAQSPCLKNIGLLIHAFINSQIFDINLPLRLEFEEFVSQEIAERILSRYLVGTNKRKLKKCGIMEKAHDLNKSYKYYIKAIQNTYPQTLDRVLSVAEFKKGVVQDLVKAFVKANIPLEKINALQSFFKKYYHEGDAISQTDAL</sequence>
<feature type="domain" description="Enhancer of mRNA-decapping protein 4 C-terminal" evidence="9">
    <location>
        <begin position="1252"/>
        <end position="1319"/>
    </location>
</feature>
<feature type="compositionally biased region" description="Polar residues" evidence="7">
    <location>
        <begin position="907"/>
        <end position="919"/>
    </location>
</feature>
<dbReference type="InterPro" id="IPR015943">
    <property type="entry name" value="WD40/YVTN_repeat-like_dom_sf"/>
</dbReference>
<dbReference type="EMBL" id="CAMKVN010000704">
    <property type="protein sequence ID" value="CAI2170487.1"/>
    <property type="molecule type" value="Genomic_DNA"/>
</dbReference>
<evidence type="ECO:0000256" key="6">
    <source>
        <dbReference type="ARBA" id="ARBA00023054"/>
    </source>
</evidence>
<feature type="region of interest" description="Disordered" evidence="7">
    <location>
        <begin position="812"/>
        <end position="851"/>
    </location>
</feature>
<gene>
    <name evidence="10" type="ORF">FWILDA_LOCUS4608</name>
</gene>
<dbReference type="InterPro" id="IPR001680">
    <property type="entry name" value="WD40_rpt"/>
</dbReference>
<protein>
    <submittedName>
        <fullName evidence="10">3018_t:CDS:1</fullName>
    </submittedName>
</protein>
<keyword evidence="4" id="KW-0853">WD repeat</keyword>
<dbReference type="PANTHER" id="PTHR15598">
    <property type="entry name" value="ENHANCER OF MRNA-DECAPPING PROTEIN 4"/>
    <property type="match status" value="1"/>
</dbReference>
<accession>A0A9W4WLB2</accession>
<dbReference type="SUPFAM" id="SSF50978">
    <property type="entry name" value="WD40 repeat-like"/>
    <property type="match status" value="1"/>
</dbReference>
<evidence type="ECO:0000256" key="1">
    <source>
        <dbReference type="ARBA" id="ARBA00004201"/>
    </source>
</evidence>
<comment type="subcellular location">
    <subcellularLocation>
        <location evidence="1">Cytoplasm</location>
        <location evidence="1">P-body</location>
    </subcellularLocation>
</comment>
<evidence type="ECO:0000313" key="11">
    <source>
        <dbReference type="Proteomes" id="UP001153678"/>
    </source>
</evidence>
<evidence type="ECO:0000256" key="3">
    <source>
        <dbReference type="ARBA" id="ARBA00022490"/>
    </source>
</evidence>
<dbReference type="Proteomes" id="UP001153678">
    <property type="component" value="Unassembled WGS sequence"/>
</dbReference>
<keyword evidence="5" id="KW-0677">Repeat</keyword>
<feature type="compositionally biased region" description="Polar residues" evidence="7">
    <location>
        <begin position="96"/>
        <end position="110"/>
    </location>
</feature>
<keyword evidence="11" id="KW-1185">Reference proteome</keyword>
<dbReference type="SMART" id="SM00320">
    <property type="entry name" value="WD40"/>
    <property type="match status" value="2"/>
</dbReference>
<dbReference type="Pfam" id="PF21289">
    <property type="entry name" value="EDC4_C"/>
    <property type="match status" value="1"/>
</dbReference>
<evidence type="ECO:0000256" key="4">
    <source>
        <dbReference type="ARBA" id="ARBA00022574"/>
    </source>
</evidence>
<feature type="compositionally biased region" description="Polar residues" evidence="7">
    <location>
        <begin position="14"/>
        <end position="28"/>
    </location>
</feature>
<feature type="non-terminal residue" evidence="10">
    <location>
        <position position="1463"/>
    </location>
</feature>
<dbReference type="GO" id="GO:0031087">
    <property type="term" value="P:deadenylation-independent decapping of nuclear-transcribed mRNA"/>
    <property type="evidence" value="ECO:0007669"/>
    <property type="project" value="InterPro"/>
</dbReference>
<feature type="compositionally biased region" description="Polar residues" evidence="7">
    <location>
        <begin position="124"/>
        <end position="135"/>
    </location>
</feature>
<evidence type="ECO:0000256" key="5">
    <source>
        <dbReference type="ARBA" id="ARBA00022737"/>
    </source>
</evidence>
<dbReference type="PANTHER" id="PTHR15598:SF5">
    <property type="entry name" value="ENHANCER OF MRNA-DECAPPING PROTEIN 4"/>
    <property type="match status" value="1"/>
</dbReference>
<dbReference type="Gene3D" id="1.10.220.100">
    <property type="entry name" value="conserved c-terminal region of ge- 1"/>
    <property type="match status" value="1"/>
</dbReference>
<reference evidence="10" key="1">
    <citation type="submission" date="2022-08" db="EMBL/GenBank/DDBJ databases">
        <authorList>
            <person name="Kallberg Y."/>
            <person name="Tangrot J."/>
            <person name="Rosling A."/>
        </authorList>
    </citation>
    <scope>NUCLEOTIDE SEQUENCE</scope>
    <source>
        <strain evidence="10">Wild A</strain>
    </source>
</reference>
<keyword evidence="6" id="KW-0175">Coiled coil</keyword>
<feature type="compositionally biased region" description="Basic and acidic residues" evidence="7">
    <location>
        <begin position="896"/>
        <end position="906"/>
    </location>
</feature>
<dbReference type="Gene3D" id="2.130.10.10">
    <property type="entry name" value="YVTN repeat-like/Quinoprotein amine dehydrogenase"/>
    <property type="match status" value="1"/>
</dbReference>
<feature type="region of interest" description="Disordered" evidence="7">
    <location>
        <begin position="176"/>
        <end position="282"/>
    </location>
</feature>
<evidence type="ECO:0000259" key="9">
    <source>
        <dbReference type="Pfam" id="PF21289"/>
    </source>
</evidence>